<evidence type="ECO:0000256" key="15">
    <source>
        <dbReference type="ARBA" id="ARBA00048202"/>
    </source>
</evidence>
<keyword evidence="20" id="KW-1185">Reference proteome</keyword>
<comment type="function">
    <text evidence="1 16">The transhydrogenation between NADH and NADP is coupled to respiration and ATP hydrolysis and functions as a proton pump across the membrane.</text>
</comment>
<name>A0AAN0Y615_VIBNA</name>
<dbReference type="Gene3D" id="3.40.50.1220">
    <property type="entry name" value="TPP-binding domain"/>
    <property type="match status" value="1"/>
</dbReference>
<dbReference type="FunFam" id="3.40.50.1220:FF:000002">
    <property type="entry name" value="NAD(P) transhydrogenase subunit beta"/>
    <property type="match status" value="1"/>
</dbReference>
<feature type="domain" description="NADP transhydrogenase beta-like" evidence="18">
    <location>
        <begin position="7"/>
        <end position="456"/>
    </location>
</feature>
<dbReference type="KEGG" id="vna:PN96_20540"/>
<dbReference type="GO" id="GO:0008750">
    <property type="term" value="F:proton-translocating NAD(P)+ transhydrogenase activity"/>
    <property type="evidence" value="ECO:0007669"/>
    <property type="project" value="UniProtKB-EC"/>
</dbReference>
<feature type="transmembrane region" description="Helical" evidence="17">
    <location>
        <begin position="237"/>
        <end position="257"/>
    </location>
</feature>
<dbReference type="GeneID" id="70915231"/>
<dbReference type="GO" id="GO:0005886">
    <property type="term" value="C:plasma membrane"/>
    <property type="evidence" value="ECO:0007669"/>
    <property type="project" value="UniProtKB-SubCell"/>
</dbReference>
<dbReference type="InterPro" id="IPR012136">
    <property type="entry name" value="NADH_DH_b"/>
</dbReference>
<evidence type="ECO:0000256" key="10">
    <source>
        <dbReference type="ARBA" id="ARBA00022857"/>
    </source>
</evidence>
<proteinExistence type="inferred from homology"/>
<evidence type="ECO:0000313" key="20">
    <source>
        <dbReference type="Proteomes" id="UP000092741"/>
    </source>
</evidence>
<feature type="transmembrane region" description="Helical" evidence="17">
    <location>
        <begin position="86"/>
        <end position="107"/>
    </location>
</feature>
<gene>
    <name evidence="19" type="ORF">BA890_16040</name>
</gene>
<keyword evidence="8 16" id="KW-0997">Cell inner membrane</keyword>
<dbReference type="PANTHER" id="PTHR44758:SF1">
    <property type="entry name" value="NAD(P) TRANSHYDROGENASE SUBUNIT BETA"/>
    <property type="match status" value="1"/>
</dbReference>
<keyword evidence="9 17" id="KW-0812">Transmembrane</keyword>
<keyword evidence="13 16" id="KW-0520">NAD</keyword>
<feature type="transmembrane region" description="Helical" evidence="17">
    <location>
        <begin position="56"/>
        <end position="74"/>
    </location>
</feature>
<dbReference type="PIRSF" id="PIRSF000204">
    <property type="entry name" value="PNTB"/>
    <property type="match status" value="1"/>
</dbReference>
<keyword evidence="14 16" id="KW-0472">Membrane</keyword>
<keyword evidence="7 16" id="KW-1003">Cell membrane</keyword>
<dbReference type="AlphaFoldDB" id="A0AAN0Y615"/>
<evidence type="ECO:0000259" key="18">
    <source>
        <dbReference type="Pfam" id="PF02233"/>
    </source>
</evidence>
<evidence type="ECO:0000256" key="17">
    <source>
        <dbReference type="SAM" id="Phobius"/>
    </source>
</evidence>
<dbReference type="EMBL" id="CP016346">
    <property type="protein sequence ID" value="ANQ14268.1"/>
    <property type="molecule type" value="Genomic_DNA"/>
</dbReference>
<evidence type="ECO:0000313" key="19">
    <source>
        <dbReference type="EMBL" id="ANQ14268.1"/>
    </source>
</evidence>
<evidence type="ECO:0000256" key="9">
    <source>
        <dbReference type="ARBA" id="ARBA00022692"/>
    </source>
</evidence>
<feature type="transmembrane region" description="Helical" evidence="17">
    <location>
        <begin position="33"/>
        <end position="50"/>
    </location>
</feature>
<dbReference type="InterPro" id="IPR034300">
    <property type="entry name" value="PNTB-like"/>
</dbReference>
<dbReference type="EC" id="7.1.1.1" evidence="5 16"/>
<evidence type="ECO:0000256" key="3">
    <source>
        <dbReference type="ARBA" id="ARBA00007919"/>
    </source>
</evidence>
<evidence type="ECO:0000256" key="7">
    <source>
        <dbReference type="ARBA" id="ARBA00022475"/>
    </source>
</evidence>
<evidence type="ECO:0000256" key="12">
    <source>
        <dbReference type="ARBA" id="ARBA00022989"/>
    </source>
</evidence>
<dbReference type="Proteomes" id="UP000092741">
    <property type="component" value="Chromosome 2"/>
</dbReference>
<evidence type="ECO:0000256" key="4">
    <source>
        <dbReference type="ARBA" id="ARBA00011870"/>
    </source>
</evidence>
<feature type="transmembrane region" description="Helical" evidence="17">
    <location>
        <begin position="185"/>
        <end position="204"/>
    </location>
</feature>
<evidence type="ECO:0000256" key="13">
    <source>
        <dbReference type="ARBA" id="ARBA00023027"/>
    </source>
</evidence>
<organism evidence="19 20">
    <name type="scientific">Vibrio natriegens NBRC 15636 = ATCC 14048 = DSM 759</name>
    <dbReference type="NCBI Taxonomy" id="1219067"/>
    <lineage>
        <taxon>Bacteria</taxon>
        <taxon>Pseudomonadati</taxon>
        <taxon>Pseudomonadota</taxon>
        <taxon>Gammaproteobacteria</taxon>
        <taxon>Vibrionales</taxon>
        <taxon>Vibrionaceae</taxon>
        <taxon>Vibrio</taxon>
    </lineage>
</organism>
<comment type="catalytic activity">
    <reaction evidence="15 16">
        <text>NAD(+) + NADPH + H(+)(in) = NADH + NADP(+) + H(+)(out)</text>
        <dbReference type="Rhea" id="RHEA:47992"/>
        <dbReference type="ChEBI" id="CHEBI:15378"/>
        <dbReference type="ChEBI" id="CHEBI:57540"/>
        <dbReference type="ChEBI" id="CHEBI:57783"/>
        <dbReference type="ChEBI" id="CHEBI:57945"/>
        <dbReference type="ChEBI" id="CHEBI:58349"/>
        <dbReference type="EC" id="7.1.1.1"/>
    </reaction>
</comment>
<protein>
    <recommendedName>
        <fullName evidence="6 16">NAD(P) transhydrogenase subunit beta</fullName>
        <ecNumber evidence="5 16">7.1.1.1</ecNumber>
    </recommendedName>
    <alternativeName>
        <fullName evidence="16">Nicotinamide nucleotide transhydrogenase subunit beta</fullName>
    </alternativeName>
</protein>
<evidence type="ECO:0000256" key="16">
    <source>
        <dbReference type="PIRNR" id="PIRNR000204"/>
    </source>
</evidence>
<evidence type="ECO:0000256" key="1">
    <source>
        <dbReference type="ARBA" id="ARBA00003943"/>
    </source>
</evidence>
<reference evidence="19 20" key="1">
    <citation type="submission" date="2016-07" db="EMBL/GenBank/DDBJ databases">
        <title>Developing Vibrio natriegens as a novel, fast-growing host for biotechnology.</title>
        <authorList>
            <person name="Weinstock M.T."/>
            <person name="Hesek E.D."/>
            <person name="Wilson C.M."/>
            <person name="Gibson D.G."/>
        </authorList>
    </citation>
    <scope>NUCLEOTIDE SEQUENCE [LARGE SCALE GENOMIC DNA]</scope>
    <source>
        <strain evidence="19 20">ATCC 14048</strain>
    </source>
</reference>
<evidence type="ECO:0000256" key="8">
    <source>
        <dbReference type="ARBA" id="ARBA00022519"/>
    </source>
</evidence>
<sequence>MSAGLVQAAYIVAALFFIMSLAGLSKQESARNGNYYGIAGMTIALIATIFSPDAQGFGWIIIAMAIGGAIGIFYAKKVEMTEMPELVAILHSFVGLAAVLVGYNSYLDAPEAATHAEHVIHLVEVFLGVFIGAVTFTGSIVAFGKLRGVISSSPLNLPHKHKMNLAAIVVSTLLMIYFVKADGSMFALIVMTLIAFAFGYHLVASIGGADMPVVVSMLNSYSGWAAAAAGFMLANDLLIVTGALVGSSGAILSYIMCKAMNRSFISVIAGGFGQEIIISSDEEQGEHRETNAEEVAEMLKNSKSVIITPGYGMAVAQAQYPVHEITDALRSQGVEVRFGIHPVAGRLPGHMNVLLAEAKVPYDIVLEMDEINDDFPETDTVLVIGANDTVNPAALEDPNSPIAGMPVLEVWNAKNVVVFKRSMNTGYAGVQNPLFFKENTSMLFGDAKESVENIFKAL</sequence>
<dbReference type="InterPro" id="IPR029035">
    <property type="entry name" value="DHS-like_NAD/FAD-binding_dom"/>
</dbReference>
<evidence type="ECO:0000256" key="6">
    <source>
        <dbReference type="ARBA" id="ARBA00014581"/>
    </source>
</evidence>
<dbReference type="PANTHER" id="PTHR44758">
    <property type="entry name" value="NAD(P) TRANSHYDROGENASE SUBUNIT BETA"/>
    <property type="match status" value="1"/>
</dbReference>
<evidence type="ECO:0000256" key="2">
    <source>
        <dbReference type="ARBA" id="ARBA00004429"/>
    </source>
</evidence>
<dbReference type="Pfam" id="PF02233">
    <property type="entry name" value="PNTB"/>
    <property type="match status" value="1"/>
</dbReference>
<comment type="subunit">
    <text evidence="4">Heterodimer of an alpha and a beta chain.</text>
</comment>
<feature type="transmembrane region" description="Helical" evidence="17">
    <location>
        <begin position="6"/>
        <end position="24"/>
    </location>
</feature>
<evidence type="ECO:0000256" key="11">
    <source>
        <dbReference type="ARBA" id="ARBA00022967"/>
    </source>
</evidence>
<evidence type="ECO:0000256" key="5">
    <source>
        <dbReference type="ARBA" id="ARBA00012943"/>
    </source>
</evidence>
<evidence type="ECO:0000256" key="14">
    <source>
        <dbReference type="ARBA" id="ARBA00023136"/>
    </source>
</evidence>
<feature type="transmembrane region" description="Helical" evidence="17">
    <location>
        <begin position="163"/>
        <end position="179"/>
    </location>
</feature>
<feature type="transmembrane region" description="Helical" evidence="17">
    <location>
        <begin position="211"/>
        <end position="231"/>
    </location>
</feature>
<comment type="similarity">
    <text evidence="3 16">Belongs to the PNT beta subunit family.</text>
</comment>
<keyword evidence="12 17" id="KW-1133">Transmembrane helix</keyword>
<dbReference type="SUPFAM" id="SSF52467">
    <property type="entry name" value="DHS-like NAD/FAD-binding domain"/>
    <property type="match status" value="1"/>
</dbReference>
<dbReference type="GO" id="GO:0050661">
    <property type="term" value="F:NADP binding"/>
    <property type="evidence" value="ECO:0007669"/>
    <property type="project" value="InterPro"/>
</dbReference>
<accession>A0AAN0Y615</accession>
<dbReference type="NCBIfam" id="NF006974">
    <property type="entry name" value="PRK09444.1"/>
    <property type="match status" value="1"/>
</dbReference>
<dbReference type="RefSeq" id="WP_014234219.1">
    <property type="nucleotide sequence ID" value="NZ_ATFJ01000032.1"/>
</dbReference>
<keyword evidence="10 16" id="KW-0521">NADP</keyword>
<keyword evidence="11 16" id="KW-1278">Translocase</keyword>
<comment type="subcellular location">
    <subcellularLocation>
        <location evidence="2">Cell inner membrane</location>
        <topology evidence="2">Multi-pass membrane protein</topology>
    </subcellularLocation>
</comment>
<feature type="transmembrane region" description="Helical" evidence="17">
    <location>
        <begin position="119"/>
        <end position="143"/>
    </location>
</feature>